<dbReference type="InterPro" id="IPR040976">
    <property type="entry name" value="Pkinase_fungal"/>
</dbReference>
<proteinExistence type="predicted"/>
<dbReference type="AlphaFoldDB" id="A0AA39JC08"/>
<reference evidence="2" key="1">
    <citation type="submission" date="2023-06" db="EMBL/GenBank/DDBJ databases">
        <authorList>
            <consortium name="Lawrence Berkeley National Laboratory"/>
            <person name="Ahrendt S."/>
            <person name="Sahu N."/>
            <person name="Indic B."/>
            <person name="Wong-Bajracharya J."/>
            <person name="Merenyi Z."/>
            <person name="Ke H.-M."/>
            <person name="Monk M."/>
            <person name="Kocsube S."/>
            <person name="Drula E."/>
            <person name="Lipzen A."/>
            <person name="Balint B."/>
            <person name="Henrissat B."/>
            <person name="Andreopoulos B."/>
            <person name="Martin F.M."/>
            <person name="Harder C.B."/>
            <person name="Rigling D."/>
            <person name="Ford K.L."/>
            <person name="Foster G.D."/>
            <person name="Pangilinan J."/>
            <person name="Papanicolaou A."/>
            <person name="Barry K."/>
            <person name="LaButti K."/>
            <person name="Viragh M."/>
            <person name="Koriabine M."/>
            <person name="Yan M."/>
            <person name="Riley R."/>
            <person name="Champramary S."/>
            <person name="Plett K.L."/>
            <person name="Tsai I.J."/>
            <person name="Slot J."/>
            <person name="Sipos G."/>
            <person name="Plett J."/>
            <person name="Nagy L.G."/>
            <person name="Grigoriev I.V."/>
        </authorList>
    </citation>
    <scope>NUCLEOTIDE SEQUENCE</scope>
    <source>
        <strain evidence="2">CCBAS 213</strain>
    </source>
</reference>
<comment type="caution">
    <text evidence="2">The sequence shown here is derived from an EMBL/GenBank/DDBJ whole genome shotgun (WGS) entry which is preliminary data.</text>
</comment>
<dbReference type="RefSeq" id="XP_060323101.1">
    <property type="nucleotide sequence ID" value="XM_060480436.1"/>
</dbReference>
<dbReference type="Pfam" id="PF17667">
    <property type="entry name" value="Pkinase_fungal"/>
    <property type="match status" value="1"/>
</dbReference>
<organism evidence="2 3">
    <name type="scientific">Armillaria tabescens</name>
    <name type="common">Ringless honey mushroom</name>
    <name type="synonym">Agaricus tabescens</name>
    <dbReference type="NCBI Taxonomy" id="1929756"/>
    <lineage>
        <taxon>Eukaryota</taxon>
        <taxon>Fungi</taxon>
        <taxon>Dikarya</taxon>
        <taxon>Basidiomycota</taxon>
        <taxon>Agaricomycotina</taxon>
        <taxon>Agaricomycetes</taxon>
        <taxon>Agaricomycetidae</taxon>
        <taxon>Agaricales</taxon>
        <taxon>Marasmiineae</taxon>
        <taxon>Physalacriaceae</taxon>
        <taxon>Desarmillaria</taxon>
    </lineage>
</organism>
<evidence type="ECO:0000313" key="2">
    <source>
        <dbReference type="EMBL" id="KAK0439031.1"/>
    </source>
</evidence>
<protein>
    <recommendedName>
        <fullName evidence="1">Fungal-type protein kinase domain-containing protein</fullName>
    </recommendedName>
</protein>
<keyword evidence="3" id="KW-1185">Reference proteome</keyword>
<sequence>MPPSGVDYQLQGPSTSSQYRSDVLIKSSMTLDGTGVPTLTKHVLKGVEADLRFSTRTTRLDDFLDTFFPKCDSSSALLNTLKGIGAYDASAGRWKSLPAQPRGSELPYYIAFADAANAVGQAACGENEAPKRFWLDRHSSKPKSFTHAAANRPDVVNVLGNKDDWETLSEAILKAENNIPESGPDTMDQMTLKKIQVSWVRTIVPVEIKPKTVVKLEEAQKTITQLCGYMRQILREHLSLWYCDRSGLVGADSNIDIHNEPDKFIRVIAHFSTADPFQLGWDRTMKLYRGLSEKAVYSHSPEIPLNYFEILPSLHLVRWLITVRNADAKPHFLVTIRALSVARSEIMCGRGTLVWLAMDLAKKEIAGPGDHISRVYLNHEVPGTRTFSDLRKDVHTYPFHQRSTSQASKTAKRKATPDEVLHVNVISGLRDFLDFPVTSETVVERVLTRLVLKDYGWPLKVLLTMKEFLTTVHGTFLGNMLICLAKDEKTGLLKLFDTNGRISDMDHSKHDMDYHDPGPLQDNMQVDIPLPKVIEVYKYPPMSDGLSDLFASLPSSMDDTQLVTYYKALLKSLSIEIKRSNTRITIAPKDVHIFITPETKMPPSFASHVAQHGERTKYINRAPYRPGGPLQHALKSLSEADDNDTYETRKIRTLVYFFFDAPESDILYNKRKLFDNPGPEHLQEHVLDYFDPYFEPLKPVILEWWHILNLAYHFRDGFEYRFPILPFQRAIEEALQRLPDNYEEITGVTAFYEAERSRREGELDLIRKALTECDVLETTDTGPVWDSPERPKTHVGVGSYDQGFVSVPVLYDTPSSPTSLPKSKKFRAAGDHAWYVDAFLTRFSFLIIF</sequence>
<dbReference type="EMBL" id="JAUEPS010000091">
    <property type="protein sequence ID" value="KAK0439031.1"/>
    <property type="molecule type" value="Genomic_DNA"/>
</dbReference>
<evidence type="ECO:0000313" key="3">
    <source>
        <dbReference type="Proteomes" id="UP001175211"/>
    </source>
</evidence>
<dbReference type="GeneID" id="85363984"/>
<feature type="domain" description="Fungal-type protein kinase" evidence="1">
    <location>
        <begin position="197"/>
        <end position="361"/>
    </location>
</feature>
<name>A0AA39JC08_ARMTA</name>
<evidence type="ECO:0000259" key="1">
    <source>
        <dbReference type="Pfam" id="PF17667"/>
    </source>
</evidence>
<dbReference type="Proteomes" id="UP001175211">
    <property type="component" value="Unassembled WGS sequence"/>
</dbReference>
<gene>
    <name evidence="2" type="ORF">EV420DRAFT_1753070</name>
</gene>
<accession>A0AA39JC08</accession>